<feature type="compositionally biased region" description="Polar residues" evidence="1">
    <location>
        <begin position="123"/>
        <end position="132"/>
    </location>
</feature>
<dbReference type="InterPro" id="IPR044862">
    <property type="entry name" value="Pro_4_hyd_alph_FE2OG_OXY"/>
</dbReference>
<dbReference type="Gene3D" id="2.60.120.620">
    <property type="entry name" value="q2cbj1_9rhob like domain"/>
    <property type="match status" value="1"/>
</dbReference>
<comment type="caution">
    <text evidence="3">The sequence shown here is derived from an EMBL/GenBank/DDBJ whole genome shotgun (WGS) entry which is preliminary data.</text>
</comment>
<sequence>MPKRHCKICGKGEGTLQLSGRVPEGQLVLGRGMSEKNSTCFSCFNANCYAVDKQRAELESPDLQSALRLDSSGVSPALDPTLRYDWERARADLGTVPADRRNHERSITNGRSRAVSAHHAEPCSQSEGQPQFISYGKNRSSQVLGESSRLRHTIGPRARVWLVWQRCGGVALLLSLGSLARAAAAGAQNESVLPHMSHGRPEDFPEPSMLAEGVQALSQPQALEELGAPQSLVTQPRAFGRMAGNATLNPRQRYMEAPPHLLSILQKAQRRDVKMLPFPYLVVRNALPKELYSLLAADFPTIKRIMDIGVRTPFARMQSNTRYDIPGSKSITNRKLSPLLQKFVQYHVSPAFYQEVLRVFGAAIRTVRPDVERKARSKLENITVVMRQGKNVQKAAKEMTVDCQIGMNSPVRTMSKAGVRGPHHDALSEVWGALLYLRDDKDKSTGGDLQIYSCKGKCKVVPESQKKKRNMQPSYHQQFDFKDLKLAATAPYKKNTLVWFINSDHSVHAVTPRRVTPFSRRELAAWTRPACWE</sequence>
<feature type="region of interest" description="Disordered" evidence="1">
    <location>
        <begin position="98"/>
        <end position="132"/>
    </location>
</feature>
<proteinExistence type="predicted"/>
<evidence type="ECO:0000313" key="4">
    <source>
        <dbReference type="Proteomes" id="UP001190700"/>
    </source>
</evidence>
<evidence type="ECO:0000313" key="3">
    <source>
        <dbReference type="EMBL" id="KAK3283909.1"/>
    </source>
</evidence>
<reference evidence="3 4" key="1">
    <citation type="journal article" date="2015" name="Genome Biol. Evol.">
        <title>Comparative Genomics of a Bacterivorous Green Alga Reveals Evolutionary Causalities and Consequences of Phago-Mixotrophic Mode of Nutrition.</title>
        <authorList>
            <person name="Burns J.A."/>
            <person name="Paasch A."/>
            <person name="Narechania A."/>
            <person name="Kim E."/>
        </authorList>
    </citation>
    <scope>NUCLEOTIDE SEQUENCE [LARGE SCALE GENOMIC DNA]</scope>
    <source>
        <strain evidence="3 4">PLY_AMNH</strain>
    </source>
</reference>
<keyword evidence="4" id="KW-1185">Reference proteome</keyword>
<accession>A0AAE0LGH9</accession>
<dbReference type="AlphaFoldDB" id="A0AAE0LGH9"/>
<feature type="domain" description="Prolyl 4-hydroxylase alpha subunit Fe(2+) 2OG dioxygenase" evidence="2">
    <location>
        <begin position="420"/>
        <end position="527"/>
    </location>
</feature>
<dbReference type="Pfam" id="PF13640">
    <property type="entry name" value="2OG-FeII_Oxy_3"/>
    <property type="match status" value="1"/>
</dbReference>
<protein>
    <recommendedName>
        <fullName evidence="2">Prolyl 4-hydroxylase alpha subunit Fe(2+) 2OG dioxygenase domain-containing protein</fullName>
    </recommendedName>
</protein>
<dbReference type="EMBL" id="LGRX02002584">
    <property type="protein sequence ID" value="KAK3283909.1"/>
    <property type="molecule type" value="Genomic_DNA"/>
</dbReference>
<dbReference type="Proteomes" id="UP001190700">
    <property type="component" value="Unassembled WGS sequence"/>
</dbReference>
<gene>
    <name evidence="3" type="ORF">CYMTET_8418</name>
</gene>
<name>A0AAE0LGH9_9CHLO</name>
<evidence type="ECO:0000259" key="2">
    <source>
        <dbReference type="Pfam" id="PF13640"/>
    </source>
</evidence>
<organism evidence="3 4">
    <name type="scientific">Cymbomonas tetramitiformis</name>
    <dbReference type="NCBI Taxonomy" id="36881"/>
    <lineage>
        <taxon>Eukaryota</taxon>
        <taxon>Viridiplantae</taxon>
        <taxon>Chlorophyta</taxon>
        <taxon>Pyramimonadophyceae</taxon>
        <taxon>Pyramimonadales</taxon>
        <taxon>Pyramimonadaceae</taxon>
        <taxon>Cymbomonas</taxon>
    </lineage>
</organism>
<evidence type="ECO:0000256" key="1">
    <source>
        <dbReference type="SAM" id="MobiDB-lite"/>
    </source>
</evidence>